<dbReference type="PANTHER" id="PTHR10314">
    <property type="entry name" value="CYSTATHIONINE BETA-SYNTHASE"/>
    <property type="match status" value="1"/>
</dbReference>
<evidence type="ECO:0000313" key="5">
    <source>
        <dbReference type="EMBL" id="OGL87768.1"/>
    </source>
</evidence>
<dbReference type="EMBL" id="MGER01000059">
    <property type="protein sequence ID" value="OGL87768.1"/>
    <property type="molecule type" value="Genomic_DNA"/>
</dbReference>
<dbReference type="GO" id="GO:0006535">
    <property type="term" value="P:cysteine biosynthetic process from serine"/>
    <property type="evidence" value="ECO:0007669"/>
    <property type="project" value="InterPro"/>
</dbReference>
<comment type="similarity">
    <text evidence="2">Belongs to the cysteine synthase/cystathionine beta-synthase family.</text>
</comment>
<dbReference type="InterPro" id="IPR036052">
    <property type="entry name" value="TrpB-like_PALP_sf"/>
</dbReference>
<dbReference type="InterPro" id="IPR001216">
    <property type="entry name" value="P-phosphate_BS"/>
</dbReference>
<dbReference type="InterPro" id="IPR050214">
    <property type="entry name" value="Cys_Synth/Cystath_Beta-Synth"/>
</dbReference>
<accession>A0A1F7VC80</accession>
<evidence type="ECO:0000259" key="4">
    <source>
        <dbReference type="Pfam" id="PF00291"/>
    </source>
</evidence>
<gene>
    <name evidence="5" type="ORF">A3I42_02495</name>
</gene>
<organism evidence="5 6">
    <name type="scientific">Candidatus Uhrbacteria bacterium RIFCSPLOWO2_02_FULL_49_11</name>
    <dbReference type="NCBI Taxonomy" id="1802409"/>
    <lineage>
        <taxon>Bacteria</taxon>
        <taxon>Candidatus Uhriibacteriota</taxon>
    </lineage>
</organism>
<evidence type="ECO:0000313" key="6">
    <source>
        <dbReference type="Proteomes" id="UP000178264"/>
    </source>
</evidence>
<dbReference type="InterPro" id="IPR001926">
    <property type="entry name" value="TrpB-like_PALP"/>
</dbReference>
<dbReference type="Pfam" id="PF00291">
    <property type="entry name" value="PALP"/>
    <property type="match status" value="1"/>
</dbReference>
<dbReference type="Gene3D" id="3.40.50.1100">
    <property type="match status" value="2"/>
</dbReference>
<dbReference type="Proteomes" id="UP000178264">
    <property type="component" value="Unassembled WGS sequence"/>
</dbReference>
<dbReference type="CDD" id="cd01561">
    <property type="entry name" value="CBS_like"/>
    <property type="match status" value="1"/>
</dbReference>
<comment type="caution">
    <text evidence="5">The sequence shown here is derived from an EMBL/GenBank/DDBJ whole genome shotgun (WGS) entry which is preliminary data.</text>
</comment>
<evidence type="ECO:0000256" key="1">
    <source>
        <dbReference type="ARBA" id="ARBA00001933"/>
    </source>
</evidence>
<feature type="domain" description="Tryptophan synthase beta chain-like PALP" evidence="4">
    <location>
        <begin position="17"/>
        <end position="235"/>
    </location>
</feature>
<dbReference type="PROSITE" id="PS00901">
    <property type="entry name" value="CYS_SYNTHASE"/>
    <property type="match status" value="1"/>
</dbReference>
<dbReference type="SUPFAM" id="SSF53686">
    <property type="entry name" value="Tryptophan synthase beta subunit-like PLP-dependent enzymes"/>
    <property type="match status" value="1"/>
</dbReference>
<dbReference type="GO" id="GO:0016765">
    <property type="term" value="F:transferase activity, transferring alkyl or aryl (other than methyl) groups"/>
    <property type="evidence" value="ECO:0007669"/>
    <property type="project" value="UniProtKB-ARBA"/>
</dbReference>
<protein>
    <recommendedName>
        <fullName evidence="4">Tryptophan synthase beta chain-like PALP domain-containing protein</fullName>
    </recommendedName>
</protein>
<dbReference type="FunFam" id="3.40.50.1100:FF:000003">
    <property type="entry name" value="Cystathionine beta-synthase"/>
    <property type="match status" value="1"/>
</dbReference>
<evidence type="ECO:0000256" key="3">
    <source>
        <dbReference type="ARBA" id="ARBA00022898"/>
    </source>
</evidence>
<comment type="cofactor">
    <cofactor evidence="1">
        <name>pyridoxal 5'-phosphate</name>
        <dbReference type="ChEBI" id="CHEBI:597326"/>
    </cofactor>
</comment>
<evidence type="ECO:0000256" key="2">
    <source>
        <dbReference type="ARBA" id="ARBA00007103"/>
    </source>
</evidence>
<reference evidence="5 6" key="1">
    <citation type="journal article" date="2016" name="Nat. Commun.">
        <title>Thousands of microbial genomes shed light on interconnected biogeochemical processes in an aquifer system.</title>
        <authorList>
            <person name="Anantharaman K."/>
            <person name="Brown C.T."/>
            <person name="Hug L.A."/>
            <person name="Sharon I."/>
            <person name="Castelle C.J."/>
            <person name="Probst A.J."/>
            <person name="Thomas B.C."/>
            <person name="Singh A."/>
            <person name="Wilkins M.J."/>
            <person name="Karaoz U."/>
            <person name="Brodie E.L."/>
            <person name="Williams K.H."/>
            <person name="Hubbard S.S."/>
            <person name="Banfield J.F."/>
        </authorList>
    </citation>
    <scope>NUCLEOTIDE SEQUENCE [LARGE SCALE GENOMIC DNA]</scope>
</reference>
<name>A0A1F7VC80_9BACT</name>
<sequence length="245" mass="27135">MFFISIDTSIQYHNNILSTIGNTPLVKINFESRAAIYAKLEYLNPGGSIKDRSALAMIEDAERQGLLRPKGTIIEASSGNQGIALAMIGAVKKYRVIITVSKKASEEKKNAIHSYGAKLVVCPVVERYDDPRGCWAVAKRLAREIPHAFMPDQHFNLANPDAHYRSTGPEIWRQTRGKITHFFAAAGTAGTISGTGKYLKKKNPNVKIFGVDAANSYFSTKGNQKPYQIEGMGIDHDTPILIYYR</sequence>
<dbReference type="AlphaFoldDB" id="A0A1F7VC80"/>
<keyword evidence="3" id="KW-0663">Pyridoxal phosphate</keyword>
<proteinExistence type="inferred from homology"/>